<keyword evidence="2" id="KW-1185">Reference proteome</keyword>
<dbReference type="Proteomes" id="UP001227268">
    <property type="component" value="Unassembled WGS sequence"/>
</dbReference>
<organism evidence="1 2">
    <name type="scientific">Naganishia friedmannii</name>
    <dbReference type="NCBI Taxonomy" id="89922"/>
    <lineage>
        <taxon>Eukaryota</taxon>
        <taxon>Fungi</taxon>
        <taxon>Dikarya</taxon>
        <taxon>Basidiomycota</taxon>
        <taxon>Agaricomycotina</taxon>
        <taxon>Tremellomycetes</taxon>
        <taxon>Filobasidiales</taxon>
        <taxon>Filobasidiaceae</taxon>
        <taxon>Naganishia</taxon>
    </lineage>
</organism>
<comment type="caution">
    <text evidence="1">The sequence shown here is derived from an EMBL/GenBank/DDBJ whole genome shotgun (WGS) entry which is preliminary data.</text>
</comment>
<protein>
    <submittedName>
        <fullName evidence="1">Uncharacterized protein</fullName>
    </submittedName>
</protein>
<evidence type="ECO:0000313" key="1">
    <source>
        <dbReference type="EMBL" id="KAJ9102525.1"/>
    </source>
</evidence>
<evidence type="ECO:0000313" key="2">
    <source>
        <dbReference type="Proteomes" id="UP001227268"/>
    </source>
</evidence>
<dbReference type="EMBL" id="JASBWT010000008">
    <property type="protein sequence ID" value="KAJ9102525.1"/>
    <property type="molecule type" value="Genomic_DNA"/>
</dbReference>
<accession>A0ACC2VUH8</accession>
<name>A0ACC2VUH8_9TREE</name>
<sequence length="318" mass="34992">MHFQPTSAPPLSPPVEFSDMGSRHKSPHNDFPINSMKLVSFADLLDQQMPSPPASFTQIVEAYVREGRGDVETLKVVLAAKQAEEDRIAKILEIRIALLQMHAHKMGMLPGPITCPSASTFTNPLSSGQRPVNPLPAMTRNRQRSISPIYPTRLPPMSTSRAYGESSTQDRVLPSLSARLSSSSSVSSPSAVSEHFLYRRPREYSYASETERPEPSLPTPVVGRKRAYTTDNIESSTSSASGVYYQARDKHLLPSPSRPDNSFLPSQDSGLSFSHHNQSETTTSKRSRSDDSPRPGRCRNGLELLLNAAGRSDSEDSR</sequence>
<gene>
    <name evidence="1" type="ORF">QFC21_002926</name>
</gene>
<reference evidence="1" key="1">
    <citation type="submission" date="2023-04" db="EMBL/GenBank/DDBJ databases">
        <title>Draft Genome sequencing of Naganishia species isolated from polar environments using Oxford Nanopore Technology.</title>
        <authorList>
            <person name="Leo P."/>
            <person name="Venkateswaran K."/>
        </authorList>
    </citation>
    <scope>NUCLEOTIDE SEQUENCE</scope>
    <source>
        <strain evidence="1">MNA-CCFEE 5423</strain>
    </source>
</reference>
<proteinExistence type="predicted"/>